<sequence>MTHADLPQLEAYYDRWSATYEDDLLSKGYDAPVRAAEILDQHGVDRARPVLDAGCGTGLTGLHLKKRGFSAVIGADYSTASLDKAREKGCYADLKRLDMNQTLGFPDNHFAAAQCIGALTYVKNMAGLMREFQRVVCPGGIVSFTHRLDLYTESFKTLLKKIEDEGLWTSIHRSEPQPYIPGHQDFGDDKAIIYDVFRVNAPA</sequence>
<keyword evidence="2" id="KW-0489">Methyltransferase</keyword>
<dbReference type="EMBL" id="BJZO01000015">
    <property type="protein sequence ID" value="GEO80751.1"/>
    <property type="molecule type" value="Genomic_DNA"/>
</dbReference>
<dbReference type="AlphaFoldDB" id="A0A512H5P4"/>
<protein>
    <submittedName>
        <fullName evidence="2">Methyltransferase type 11</fullName>
    </submittedName>
</protein>
<organism evidence="2 3">
    <name type="scientific">Pararhodospirillum oryzae</name>
    <dbReference type="NCBI Taxonomy" id="478448"/>
    <lineage>
        <taxon>Bacteria</taxon>
        <taxon>Pseudomonadati</taxon>
        <taxon>Pseudomonadota</taxon>
        <taxon>Alphaproteobacteria</taxon>
        <taxon>Rhodospirillales</taxon>
        <taxon>Rhodospirillaceae</taxon>
        <taxon>Pararhodospirillum</taxon>
    </lineage>
</organism>
<dbReference type="InterPro" id="IPR013216">
    <property type="entry name" value="Methyltransf_11"/>
</dbReference>
<dbReference type="Gene3D" id="3.40.50.150">
    <property type="entry name" value="Vaccinia Virus protein VP39"/>
    <property type="match status" value="1"/>
</dbReference>
<reference evidence="2 3" key="1">
    <citation type="submission" date="2019-07" db="EMBL/GenBank/DDBJ databases">
        <title>Whole genome shotgun sequence of Rhodospirillum oryzae NBRC 107573.</title>
        <authorList>
            <person name="Hosoyama A."/>
            <person name="Uohara A."/>
            <person name="Ohji S."/>
            <person name="Ichikawa N."/>
        </authorList>
    </citation>
    <scope>NUCLEOTIDE SEQUENCE [LARGE SCALE GENOMIC DNA]</scope>
    <source>
        <strain evidence="2 3">NBRC 107573</strain>
    </source>
</reference>
<name>A0A512H5P4_9PROT</name>
<dbReference type="GO" id="GO:0032259">
    <property type="term" value="P:methylation"/>
    <property type="evidence" value="ECO:0007669"/>
    <property type="project" value="UniProtKB-KW"/>
</dbReference>
<accession>A0A512H5P4</accession>
<dbReference type="CDD" id="cd02440">
    <property type="entry name" value="AdoMet_MTases"/>
    <property type="match status" value="1"/>
</dbReference>
<dbReference type="Pfam" id="PF08241">
    <property type="entry name" value="Methyltransf_11"/>
    <property type="match status" value="1"/>
</dbReference>
<evidence type="ECO:0000313" key="3">
    <source>
        <dbReference type="Proteomes" id="UP000321567"/>
    </source>
</evidence>
<evidence type="ECO:0000259" key="1">
    <source>
        <dbReference type="Pfam" id="PF08241"/>
    </source>
</evidence>
<comment type="caution">
    <text evidence="2">The sequence shown here is derived from an EMBL/GenBank/DDBJ whole genome shotgun (WGS) entry which is preliminary data.</text>
</comment>
<gene>
    <name evidence="2" type="ORF">ROR02_08820</name>
</gene>
<feature type="domain" description="Methyltransferase type 11" evidence="1">
    <location>
        <begin position="51"/>
        <end position="143"/>
    </location>
</feature>
<keyword evidence="2" id="KW-0808">Transferase</keyword>
<dbReference type="SUPFAM" id="SSF53335">
    <property type="entry name" value="S-adenosyl-L-methionine-dependent methyltransferases"/>
    <property type="match status" value="1"/>
</dbReference>
<dbReference type="Proteomes" id="UP000321567">
    <property type="component" value="Unassembled WGS sequence"/>
</dbReference>
<evidence type="ECO:0000313" key="2">
    <source>
        <dbReference type="EMBL" id="GEO80751.1"/>
    </source>
</evidence>
<keyword evidence="3" id="KW-1185">Reference proteome</keyword>
<dbReference type="GO" id="GO:0008757">
    <property type="term" value="F:S-adenosylmethionine-dependent methyltransferase activity"/>
    <property type="evidence" value="ECO:0007669"/>
    <property type="project" value="InterPro"/>
</dbReference>
<dbReference type="PANTHER" id="PTHR42912">
    <property type="entry name" value="METHYLTRANSFERASE"/>
    <property type="match status" value="1"/>
</dbReference>
<proteinExistence type="predicted"/>
<dbReference type="InterPro" id="IPR029063">
    <property type="entry name" value="SAM-dependent_MTases_sf"/>
</dbReference>
<dbReference type="InterPro" id="IPR050508">
    <property type="entry name" value="Methyltransf_Superfamily"/>
</dbReference>